<dbReference type="EC" id="2.1.1.107" evidence="3"/>
<keyword evidence="3" id="KW-0808">Transferase</keyword>
<keyword evidence="4" id="KW-1185">Reference proteome</keyword>
<evidence type="ECO:0000313" key="3">
    <source>
        <dbReference type="EMBL" id="MDG9698686.1"/>
    </source>
</evidence>
<organism evidence="3 4">
    <name type="scientific">Ottowia cancrivicina</name>
    <dbReference type="NCBI Taxonomy" id="3040346"/>
    <lineage>
        <taxon>Bacteria</taxon>
        <taxon>Pseudomonadati</taxon>
        <taxon>Pseudomonadota</taxon>
        <taxon>Betaproteobacteria</taxon>
        <taxon>Burkholderiales</taxon>
        <taxon>Comamonadaceae</taxon>
        <taxon>Ottowia</taxon>
    </lineage>
</organism>
<sequence>MTAPAPAPVSSLAAPAPRLAGVQQMLLWAVAVLALTSSALLWQKLAHTQEQLARQSAASGAKADEAQAQARQAQGMAQTAKARLAVAEGSLDELLSWQRQTDELLQTAVRARDDSLVTDLAAMLEAAQIQARLSGDVTPLQTALHLVQERISQAANPRLAAAARAARQDLERAQSADVPDIASLLAQLDALWGQVDAIPAANDAADASDAQEPPPEAAPAPWWQRAWREAWSGAGRLVRVSRIDRPDASMMTPQQVFFVRQHVKLRLQGARLALLAGRRDAAQADLARAEQMLGELFAPQAQATRDALARLRQAQAALQGAPMPSASATLAALADAASASSEAISAANAADTDANGSAKANATPDTQGQPHTRPAAHEDARTGEF</sequence>
<dbReference type="GO" id="GO:0032259">
    <property type="term" value="P:methylation"/>
    <property type="evidence" value="ECO:0007669"/>
    <property type="project" value="UniProtKB-KW"/>
</dbReference>
<feature type="region of interest" description="Disordered" evidence="1">
    <location>
        <begin position="348"/>
        <end position="385"/>
    </location>
</feature>
<dbReference type="RefSeq" id="WP_279523715.1">
    <property type="nucleotide sequence ID" value="NZ_JARVII010000003.1"/>
</dbReference>
<feature type="transmembrane region" description="Helical" evidence="2">
    <location>
        <begin position="25"/>
        <end position="42"/>
    </location>
</feature>
<evidence type="ECO:0000313" key="4">
    <source>
        <dbReference type="Proteomes" id="UP001237156"/>
    </source>
</evidence>
<dbReference type="PANTHER" id="PTHR38043:SF1">
    <property type="entry name" value="PROTEIN HEMX"/>
    <property type="match status" value="1"/>
</dbReference>
<feature type="compositionally biased region" description="Basic and acidic residues" evidence="1">
    <location>
        <begin position="375"/>
        <end position="385"/>
    </location>
</feature>
<dbReference type="PANTHER" id="PTHR38043">
    <property type="entry name" value="PROTEIN HEMX"/>
    <property type="match status" value="1"/>
</dbReference>
<dbReference type="InterPro" id="IPR007470">
    <property type="entry name" value="HemX"/>
</dbReference>
<evidence type="ECO:0000256" key="1">
    <source>
        <dbReference type="SAM" id="MobiDB-lite"/>
    </source>
</evidence>
<reference evidence="3 4" key="1">
    <citation type="submission" date="2023-04" db="EMBL/GenBank/DDBJ databases">
        <title>Ottowia paracancer sp. nov., isolated from human stomach.</title>
        <authorList>
            <person name="Song Y."/>
        </authorList>
    </citation>
    <scope>NUCLEOTIDE SEQUENCE [LARGE SCALE GENOMIC DNA]</scope>
    <source>
        <strain evidence="3 4">10c7w1</strain>
    </source>
</reference>
<keyword evidence="2" id="KW-0472">Membrane</keyword>
<name>A0AAW6RJ99_9BURK</name>
<comment type="caution">
    <text evidence="3">The sequence shown here is derived from an EMBL/GenBank/DDBJ whole genome shotgun (WGS) entry which is preliminary data.</text>
</comment>
<dbReference type="Pfam" id="PF04375">
    <property type="entry name" value="HemX"/>
    <property type="match status" value="1"/>
</dbReference>
<dbReference type="AlphaFoldDB" id="A0AAW6RJ99"/>
<keyword evidence="3" id="KW-0489">Methyltransferase</keyword>
<accession>A0AAW6RJ99</accession>
<dbReference type="Proteomes" id="UP001237156">
    <property type="component" value="Unassembled WGS sequence"/>
</dbReference>
<dbReference type="GO" id="GO:0004851">
    <property type="term" value="F:uroporphyrin-III C-methyltransferase activity"/>
    <property type="evidence" value="ECO:0007669"/>
    <property type="project" value="UniProtKB-EC"/>
</dbReference>
<dbReference type="EMBL" id="JARVII010000003">
    <property type="protein sequence ID" value="MDG9698686.1"/>
    <property type="molecule type" value="Genomic_DNA"/>
</dbReference>
<keyword evidence="2" id="KW-0812">Transmembrane</keyword>
<proteinExistence type="predicted"/>
<evidence type="ECO:0000256" key="2">
    <source>
        <dbReference type="SAM" id="Phobius"/>
    </source>
</evidence>
<gene>
    <name evidence="3" type="ORF">QB898_02950</name>
</gene>
<protein>
    <submittedName>
        <fullName evidence="3">Uroporphyrinogen-III C-methyltransferase</fullName>
        <ecNumber evidence="3">2.1.1.107</ecNumber>
    </submittedName>
</protein>
<keyword evidence="2" id="KW-1133">Transmembrane helix</keyword>
<feature type="compositionally biased region" description="Low complexity" evidence="1">
    <location>
        <begin position="348"/>
        <end position="358"/>
    </location>
</feature>